<organism evidence="5 6">
    <name type="scientific">Corallincola spongiicola</name>
    <dbReference type="NCBI Taxonomy" id="2520508"/>
    <lineage>
        <taxon>Bacteria</taxon>
        <taxon>Pseudomonadati</taxon>
        <taxon>Pseudomonadota</taxon>
        <taxon>Gammaproteobacteria</taxon>
        <taxon>Alteromonadales</taxon>
        <taxon>Psychromonadaceae</taxon>
        <taxon>Corallincola</taxon>
    </lineage>
</organism>
<dbReference type="PANTHER" id="PTHR34596">
    <property type="entry name" value="CHITOPORIN"/>
    <property type="match status" value="1"/>
</dbReference>
<keyword evidence="6" id="KW-1185">Reference proteome</keyword>
<dbReference type="EMBL" id="SHLY01000003">
    <property type="protein sequence ID" value="TAA45846.1"/>
    <property type="molecule type" value="Genomic_DNA"/>
</dbReference>
<feature type="signal peptide" evidence="4">
    <location>
        <begin position="1"/>
        <end position="34"/>
    </location>
</feature>
<evidence type="ECO:0000256" key="4">
    <source>
        <dbReference type="SAM" id="SignalP"/>
    </source>
</evidence>
<protein>
    <submittedName>
        <fullName evidence="5">Outer membrane porin, OprD family</fullName>
    </submittedName>
</protein>
<dbReference type="Proteomes" id="UP000292544">
    <property type="component" value="Unassembled WGS sequence"/>
</dbReference>
<feature type="chain" id="PRO_5046406525" evidence="4">
    <location>
        <begin position="35"/>
        <end position="481"/>
    </location>
</feature>
<accession>A0ABY1WP35</accession>
<dbReference type="RefSeq" id="WP_130566787.1">
    <property type="nucleotide sequence ID" value="NZ_SHLY01000003.1"/>
</dbReference>
<dbReference type="InterPro" id="IPR023614">
    <property type="entry name" value="Porin_dom_sf"/>
</dbReference>
<name>A0ABY1WP35_9GAMM</name>
<dbReference type="InterPro" id="IPR005318">
    <property type="entry name" value="OM_porin_bac"/>
</dbReference>
<evidence type="ECO:0000256" key="1">
    <source>
        <dbReference type="ARBA" id="ARBA00009075"/>
    </source>
</evidence>
<keyword evidence="3 4" id="KW-0732">Signal</keyword>
<evidence type="ECO:0000256" key="2">
    <source>
        <dbReference type="ARBA" id="ARBA00022448"/>
    </source>
</evidence>
<dbReference type="Pfam" id="PF03573">
    <property type="entry name" value="OprD"/>
    <property type="match status" value="1"/>
</dbReference>
<evidence type="ECO:0000256" key="3">
    <source>
        <dbReference type="ARBA" id="ARBA00022729"/>
    </source>
</evidence>
<dbReference type="PANTHER" id="PTHR34596:SF2">
    <property type="entry name" value="CHITOPORIN"/>
    <property type="match status" value="1"/>
</dbReference>
<proteinExistence type="inferred from homology"/>
<dbReference type="PROSITE" id="PS51257">
    <property type="entry name" value="PROKAR_LIPOPROTEIN"/>
    <property type="match status" value="1"/>
</dbReference>
<evidence type="ECO:0000313" key="6">
    <source>
        <dbReference type="Proteomes" id="UP000292544"/>
    </source>
</evidence>
<gene>
    <name evidence="5" type="ORF">EXY25_10845</name>
</gene>
<reference evidence="6" key="1">
    <citation type="submission" date="2019-02" db="EMBL/GenBank/DDBJ databases">
        <title>Draft genome sequence of Muricauda sp. 176CP4-71.</title>
        <authorList>
            <person name="Park J.-S."/>
        </authorList>
    </citation>
    <scope>NUCLEOTIDE SEQUENCE [LARGE SCALE GENOMIC DNA]</scope>
    <source>
        <strain evidence="6">176GS2-150</strain>
    </source>
</reference>
<sequence>MAAVTGKTAQAVSTCATLICLSVLLLSCSARLMADDRAPTVVDKDFADELADKSSMQGLLSYMQRKRKRRDESGQSNRFKDDLNHGTLQTTLKFKSGWLYQQFGVNLSAFGATDLTYDDELPRNIENEFSFAGERWSDENSSEAESGVSVSRAVLKYRTEDKQFRVKAGYAPMHVPGIIGVNWSFQPGTYRGVQAKYTPQNWTVTYAWADEYKAPWYLKTQHFSKVNAWDPNPVSGDNRIDYIHGLSANYQPPEADWSLAFSAGQSADYVDAYFFKLAKQWSIADGLSVSYQFYGADSKNDPGYELYQGLAWQQGVRAQLVSGDWQWKAELLATKAEGIGTYLPRLTRGYANSQGALEYWWDSRSDWNNDGETAIYSGVWYQLSSFNLPGWQIGASAAYGWGAKRWVDQQQDHQAKDGKESAWNIDIIYAANSGILDGLTARLHYTHYRNHQDDKGSFYYANMFTSERDIKLEFSYPFGVF</sequence>
<dbReference type="Gene3D" id="2.40.160.10">
    <property type="entry name" value="Porin"/>
    <property type="match status" value="1"/>
</dbReference>
<comment type="similarity">
    <text evidence="1">Belongs to the outer membrane porin (Opr) (TC 1.B.25) family.</text>
</comment>
<evidence type="ECO:0000313" key="5">
    <source>
        <dbReference type="EMBL" id="TAA45846.1"/>
    </source>
</evidence>
<keyword evidence="2" id="KW-0813">Transport</keyword>
<comment type="caution">
    <text evidence="5">The sequence shown here is derived from an EMBL/GenBank/DDBJ whole genome shotgun (WGS) entry which is preliminary data.</text>
</comment>